<keyword evidence="2 6" id="KW-0409">Iron storage</keyword>
<dbReference type="PANTHER" id="PTHR11431:SF127">
    <property type="entry name" value="BACTERIAL NON-HEME FERRITIN"/>
    <property type="match status" value="1"/>
</dbReference>
<dbReference type="EC" id="1.16.3.2" evidence="6"/>
<sequence>MTLNPKLTQLLNEQINNEMSSSYVYLAMAAWFEQTPYMGFASWMFNQSREETMHALKFYQYVVDRDAVVVLQPIAQPKATFESPIDVFEHSLKQEQLVTQQINDLYDVAEQVKDHSSKNLLLWFLNEQIEEEKTVRDMLDRLRLAGTDPASLLVLDREAAQRQSPTGPGGHGHGK</sequence>
<comment type="function">
    <text evidence="6">Iron-storage protein.</text>
</comment>
<dbReference type="Gene3D" id="1.20.1260.10">
    <property type="match status" value="1"/>
</dbReference>
<dbReference type="InterPro" id="IPR001519">
    <property type="entry name" value="Ferritin"/>
</dbReference>
<comment type="caution">
    <text evidence="8">The sequence shown here is derived from an EMBL/GenBank/DDBJ whole genome shotgun (WGS) entry which is preliminary data.</text>
</comment>
<evidence type="ECO:0000256" key="2">
    <source>
        <dbReference type="ARBA" id="ARBA00022434"/>
    </source>
</evidence>
<evidence type="ECO:0000259" key="7">
    <source>
        <dbReference type="PROSITE" id="PS50905"/>
    </source>
</evidence>
<dbReference type="Pfam" id="PF00210">
    <property type="entry name" value="Ferritin"/>
    <property type="match status" value="1"/>
</dbReference>
<dbReference type="InterPro" id="IPR009078">
    <property type="entry name" value="Ferritin-like_SF"/>
</dbReference>
<dbReference type="InterPro" id="IPR009040">
    <property type="entry name" value="Ferritin-like_diiron"/>
</dbReference>
<evidence type="ECO:0000313" key="9">
    <source>
        <dbReference type="Proteomes" id="UP001499852"/>
    </source>
</evidence>
<reference evidence="9" key="1">
    <citation type="journal article" date="2019" name="Int. J. Syst. Evol. Microbiol.">
        <title>The Global Catalogue of Microorganisms (GCM) 10K type strain sequencing project: providing services to taxonomists for standard genome sequencing and annotation.</title>
        <authorList>
            <consortium name="The Broad Institute Genomics Platform"/>
            <consortium name="The Broad Institute Genome Sequencing Center for Infectious Disease"/>
            <person name="Wu L."/>
            <person name="Ma J."/>
        </authorList>
    </citation>
    <scope>NUCLEOTIDE SEQUENCE [LARGE SCALE GENOMIC DNA]</scope>
    <source>
        <strain evidence="9">JCM 18053</strain>
    </source>
</reference>
<evidence type="ECO:0000313" key="8">
    <source>
        <dbReference type="EMBL" id="GAA5149525.1"/>
    </source>
</evidence>
<accession>A0ABP9PNC4</accession>
<dbReference type="CDD" id="cd01055">
    <property type="entry name" value="Nonheme_Ferritin"/>
    <property type="match status" value="1"/>
</dbReference>
<dbReference type="PROSITE" id="PS50905">
    <property type="entry name" value="FERRITIN_LIKE"/>
    <property type="match status" value="1"/>
</dbReference>
<evidence type="ECO:0000256" key="3">
    <source>
        <dbReference type="ARBA" id="ARBA00022723"/>
    </source>
</evidence>
<comment type="catalytic activity">
    <reaction evidence="6">
        <text>4 Fe(2+) + O2 + 6 H2O = 4 iron(III) oxide-hydroxide + 12 H(+)</text>
        <dbReference type="Rhea" id="RHEA:11972"/>
        <dbReference type="ChEBI" id="CHEBI:15377"/>
        <dbReference type="ChEBI" id="CHEBI:15378"/>
        <dbReference type="ChEBI" id="CHEBI:15379"/>
        <dbReference type="ChEBI" id="CHEBI:29033"/>
        <dbReference type="ChEBI" id="CHEBI:78619"/>
        <dbReference type="EC" id="1.16.3.2"/>
    </reaction>
</comment>
<dbReference type="EMBL" id="BAABIA010000014">
    <property type="protein sequence ID" value="GAA5149525.1"/>
    <property type="molecule type" value="Genomic_DNA"/>
</dbReference>
<feature type="domain" description="Ferritin-like diiron" evidence="7">
    <location>
        <begin position="1"/>
        <end position="146"/>
    </location>
</feature>
<evidence type="ECO:0000256" key="4">
    <source>
        <dbReference type="ARBA" id="ARBA00023002"/>
    </source>
</evidence>
<proteinExistence type="inferred from homology"/>
<keyword evidence="9" id="KW-1185">Reference proteome</keyword>
<dbReference type="SUPFAM" id="SSF47240">
    <property type="entry name" value="Ferritin-like"/>
    <property type="match status" value="1"/>
</dbReference>
<dbReference type="InterPro" id="IPR008331">
    <property type="entry name" value="Ferritin_DPS_dom"/>
</dbReference>
<keyword evidence="4" id="KW-0560">Oxidoreductase</keyword>
<keyword evidence="3 6" id="KW-0479">Metal-binding</keyword>
<organism evidence="8 9">
    <name type="scientific">Prosthecobacter algae</name>
    <dbReference type="NCBI Taxonomy" id="1144682"/>
    <lineage>
        <taxon>Bacteria</taxon>
        <taxon>Pseudomonadati</taxon>
        <taxon>Verrucomicrobiota</taxon>
        <taxon>Verrucomicrobiia</taxon>
        <taxon>Verrucomicrobiales</taxon>
        <taxon>Verrucomicrobiaceae</taxon>
        <taxon>Prosthecobacter</taxon>
    </lineage>
</organism>
<keyword evidence="6" id="KW-0963">Cytoplasm</keyword>
<keyword evidence="5 6" id="KW-0408">Iron</keyword>
<dbReference type="InterPro" id="IPR041719">
    <property type="entry name" value="Ferritin_prok"/>
</dbReference>
<dbReference type="Proteomes" id="UP001499852">
    <property type="component" value="Unassembled WGS sequence"/>
</dbReference>
<gene>
    <name evidence="8" type="ORF">GCM10023213_47340</name>
</gene>
<protein>
    <recommendedName>
        <fullName evidence="6">Ferritin</fullName>
        <ecNumber evidence="6">1.16.3.2</ecNumber>
    </recommendedName>
</protein>
<dbReference type="InterPro" id="IPR012347">
    <property type="entry name" value="Ferritin-like"/>
</dbReference>
<comment type="subcellular location">
    <subcellularLocation>
        <location evidence="6">Cytoplasm</location>
    </subcellularLocation>
</comment>
<evidence type="ECO:0000256" key="1">
    <source>
        <dbReference type="ARBA" id="ARBA00006950"/>
    </source>
</evidence>
<evidence type="ECO:0000256" key="6">
    <source>
        <dbReference type="RuleBase" id="RU361145"/>
    </source>
</evidence>
<evidence type="ECO:0000256" key="5">
    <source>
        <dbReference type="ARBA" id="ARBA00023004"/>
    </source>
</evidence>
<comment type="similarity">
    <text evidence="1 6">Belongs to the ferritin family. Prokaryotic subfamily.</text>
</comment>
<dbReference type="PANTHER" id="PTHR11431">
    <property type="entry name" value="FERRITIN"/>
    <property type="match status" value="1"/>
</dbReference>
<name>A0ABP9PNC4_9BACT</name>